<keyword evidence="6" id="KW-0812">Transmembrane</keyword>
<dbReference type="InterPro" id="IPR000727">
    <property type="entry name" value="T_SNARE_dom"/>
</dbReference>
<dbReference type="Proteomes" id="UP000249130">
    <property type="component" value="Unassembled WGS sequence"/>
</dbReference>
<dbReference type="PANTHER" id="PTHR32089:SF112">
    <property type="entry name" value="LYSOZYME-LIKE PROTEIN-RELATED"/>
    <property type="match status" value="1"/>
</dbReference>
<evidence type="ECO:0000256" key="3">
    <source>
        <dbReference type="ARBA" id="ARBA00023224"/>
    </source>
</evidence>
<dbReference type="PROSITE" id="PS50192">
    <property type="entry name" value="T_SNARE"/>
    <property type="match status" value="1"/>
</dbReference>
<evidence type="ECO:0000259" key="7">
    <source>
        <dbReference type="PROSITE" id="PS50111"/>
    </source>
</evidence>
<dbReference type="EMBL" id="NPEX01000017">
    <property type="protein sequence ID" value="RAI45376.1"/>
    <property type="molecule type" value="Genomic_DNA"/>
</dbReference>
<dbReference type="PANTHER" id="PTHR32089">
    <property type="entry name" value="METHYL-ACCEPTING CHEMOTAXIS PROTEIN MCPB"/>
    <property type="match status" value="1"/>
</dbReference>
<evidence type="ECO:0000256" key="2">
    <source>
        <dbReference type="ARBA" id="ARBA00022519"/>
    </source>
</evidence>
<comment type="similarity">
    <text evidence="4">Belongs to the methyl-accepting chemotaxis (MCP) protein family.</text>
</comment>
<dbReference type="Gene3D" id="1.10.287.950">
    <property type="entry name" value="Methyl-accepting chemotaxis protein"/>
    <property type="match status" value="1"/>
</dbReference>
<evidence type="ECO:0000313" key="10">
    <source>
        <dbReference type="EMBL" id="RAI45376.1"/>
    </source>
</evidence>
<dbReference type="CDD" id="cd06225">
    <property type="entry name" value="HAMP"/>
    <property type="match status" value="1"/>
</dbReference>
<name>A0A327L4N9_9BRAD</name>
<keyword evidence="2" id="KW-0997">Cell inner membrane</keyword>
<dbReference type="Pfam" id="PF00015">
    <property type="entry name" value="MCPsignal"/>
    <property type="match status" value="1"/>
</dbReference>
<dbReference type="PROSITE" id="PS50885">
    <property type="entry name" value="HAMP"/>
    <property type="match status" value="1"/>
</dbReference>
<evidence type="ECO:0000313" key="11">
    <source>
        <dbReference type="Proteomes" id="UP000249130"/>
    </source>
</evidence>
<dbReference type="Pfam" id="PF00672">
    <property type="entry name" value="HAMP"/>
    <property type="match status" value="1"/>
</dbReference>
<keyword evidence="2" id="KW-1003">Cell membrane</keyword>
<feature type="domain" description="Methyl-accepting transducer" evidence="7">
    <location>
        <begin position="300"/>
        <end position="543"/>
    </location>
</feature>
<comment type="subcellular location">
    <subcellularLocation>
        <location evidence="1">Cell inner membrane</location>
        <topology evidence="1">Multi-pass membrane protein</topology>
    </subcellularLocation>
</comment>
<sequence>MSLLDNLRILSKIIGVILLLAAASAGSAWYAGSNMAAIDRDYSGFLQGDEAGIISAVRSTRDLYRYEMLLYRIVAETDDAHVQAILPEIGKTAEAVKQSYEAVRQRVPRIAAQVAGFERTFGDVVTATGPVIALASAGDKAKAANLMRTGVDPLLSGLLQEMVPAGVRLDREITEGVEGLHVQARQAILYMGLMTAAGVTVALLIGFMIAQFGVARPVAALTAGMRRLAEGDFEVVLPGVGRKDEIGQIADAVEAFKVKAAERAQREAETQRAVDARAAALRKTEMRRLADGFEAAVGGIVETVSSASTELEAAAGTLMRTAETTQSLATSAAAGSEQASANVQSVASATDQMTSSVGEIGRQVQESTRIAADAVQQAGETDDRIAALSQAAQRIGDVVKLITAIAEQTNLLALNATIEAARAGDAGKGFAVVAQEVKLLAAQTAKATGEIGAQIAGMQQATQDSVGAIKQIGGTIARIAEIAASIAAAIEEQGAATSEIARNVQQAAQGTAQVAANIASVNQGAIETGSASSQVLSSARSLSGESNRLKLEVGKFLETVRAG</sequence>
<dbReference type="RefSeq" id="WP_111417793.1">
    <property type="nucleotide sequence ID" value="NZ_NPEX01000017.1"/>
</dbReference>
<gene>
    <name evidence="10" type="ORF">CH341_04260</name>
</gene>
<dbReference type="InterPro" id="IPR003660">
    <property type="entry name" value="HAMP_dom"/>
</dbReference>
<accession>A0A327L4N9</accession>
<keyword evidence="6" id="KW-0472">Membrane</keyword>
<organism evidence="10 11">
    <name type="scientific">Rhodoplanes roseus</name>
    <dbReference type="NCBI Taxonomy" id="29409"/>
    <lineage>
        <taxon>Bacteria</taxon>
        <taxon>Pseudomonadati</taxon>
        <taxon>Pseudomonadota</taxon>
        <taxon>Alphaproteobacteria</taxon>
        <taxon>Hyphomicrobiales</taxon>
        <taxon>Nitrobacteraceae</taxon>
        <taxon>Rhodoplanes</taxon>
    </lineage>
</organism>
<evidence type="ECO:0000256" key="6">
    <source>
        <dbReference type="SAM" id="Phobius"/>
    </source>
</evidence>
<dbReference type="InterPro" id="IPR004089">
    <property type="entry name" value="MCPsignal_dom"/>
</dbReference>
<feature type="transmembrane region" description="Helical" evidence="6">
    <location>
        <begin position="12"/>
        <end position="31"/>
    </location>
</feature>
<feature type="domain" description="T-SNARE coiled-coil homology" evidence="8">
    <location>
        <begin position="459"/>
        <end position="521"/>
    </location>
</feature>
<feature type="domain" description="HAMP" evidence="9">
    <location>
        <begin position="212"/>
        <end position="265"/>
    </location>
</feature>
<dbReference type="SMART" id="SM00304">
    <property type="entry name" value="HAMP"/>
    <property type="match status" value="1"/>
</dbReference>
<feature type="transmembrane region" description="Helical" evidence="6">
    <location>
        <begin position="188"/>
        <end position="210"/>
    </location>
</feature>
<dbReference type="GO" id="GO:0005886">
    <property type="term" value="C:plasma membrane"/>
    <property type="evidence" value="ECO:0007669"/>
    <property type="project" value="UniProtKB-SubCell"/>
</dbReference>
<evidence type="ECO:0000256" key="4">
    <source>
        <dbReference type="ARBA" id="ARBA00029447"/>
    </source>
</evidence>
<dbReference type="GO" id="GO:0006935">
    <property type="term" value="P:chemotaxis"/>
    <property type="evidence" value="ECO:0007669"/>
    <property type="project" value="InterPro"/>
</dbReference>
<dbReference type="PRINTS" id="PR00260">
    <property type="entry name" value="CHEMTRNSDUCR"/>
</dbReference>
<keyword evidence="11" id="KW-1185">Reference proteome</keyword>
<dbReference type="SMART" id="SM00283">
    <property type="entry name" value="MA"/>
    <property type="match status" value="1"/>
</dbReference>
<evidence type="ECO:0000259" key="8">
    <source>
        <dbReference type="PROSITE" id="PS50192"/>
    </source>
</evidence>
<dbReference type="AlphaFoldDB" id="A0A327L4N9"/>
<dbReference type="Gene3D" id="6.10.340.10">
    <property type="match status" value="1"/>
</dbReference>
<dbReference type="GO" id="GO:0004888">
    <property type="term" value="F:transmembrane signaling receptor activity"/>
    <property type="evidence" value="ECO:0007669"/>
    <property type="project" value="InterPro"/>
</dbReference>
<dbReference type="SUPFAM" id="SSF58104">
    <property type="entry name" value="Methyl-accepting chemotaxis protein (MCP) signaling domain"/>
    <property type="match status" value="1"/>
</dbReference>
<evidence type="ECO:0000256" key="1">
    <source>
        <dbReference type="ARBA" id="ARBA00004429"/>
    </source>
</evidence>
<dbReference type="PROSITE" id="PS50111">
    <property type="entry name" value="CHEMOTAXIS_TRANSDUC_2"/>
    <property type="match status" value="1"/>
</dbReference>
<comment type="caution">
    <text evidence="10">The sequence shown here is derived from an EMBL/GenBank/DDBJ whole genome shotgun (WGS) entry which is preliminary data.</text>
</comment>
<dbReference type="GO" id="GO:0007165">
    <property type="term" value="P:signal transduction"/>
    <property type="evidence" value="ECO:0007669"/>
    <property type="project" value="UniProtKB-KW"/>
</dbReference>
<dbReference type="InterPro" id="IPR004090">
    <property type="entry name" value="Chemotax_Me-accpt_rcpt"/>
</dbReference>
<reference evidence="10 11" key="1">
    <citation type="submission" date="2017-07" db="EMBL/GenBank/DDBJ databases">
        <title>Draft Genome Sequences of Select Purple Nonsulfur Bacteria.</title>
        <authorList>
            <person name="Lasarre B."/>
            <person name="Mckinlay J.B."/>
        </authorList>
    </citation>
    <scope>NUCLEOTIDE SEQUENCE [LARGE SCALE GENOMIC DNA]</scope>
    <source>
        <strain evidence="10 11">DSM 5909</strain>
    </source>
</reference>
<protein>
    <submittedName>
        <fullName evidence="10">Methyl-accepting chemotaxis protein</fullName>
    </submittedName>
</protein>
<proteinExistence type="inferred from homology"/>
<dbReference type="OrthoDB" id="8437048at2"/>
<dbReference type="SUPFAM" id="SSF158472">
    <property type="entry name" value="HAMP domain-like"/>
    <property type="match status" value="1"/>
</dbReference>
<keyword evidence="6" id="KW-1133">Transmembrane helix</keyword>
<evidence type="ECO:0000256" key="5">
    <source>
        <dbReference type="PROSITE-ProRule" id="PRU00284"/>
    </source>
</evidence>
<keyword evidence="3 5" id="KW-0807">Transducer</keyword>
<evidence type="ECO:0000259" key="9">
    <source>
        <dbReference type="PROSITE" id="PS50885"/>
    </source>
</evidence>